<keyword evidence="1" id="KW-1185">Reference proteome</keyword>
<proteinExistence type="predicted"/>
<gene>
    <name evidence="2" type="primary">LOC142168102</name>
</gene>
<evidence type="ECO:0000313" key="2">
    <source>
        <dbReference type="RefSeq" id="XP_075084863.1"/>
    </source>
</evidence>
<name>A0AC58SIQ5_TOBAC</name>
<protein>
    <submittedName>
        <fullName evidence="2">Uncharacterized protein LOC142168102</fullName>
    </submittedName>
</protein>
<organism evidence="1 2">
    <name type="scientific">Nicotiana tabacum</name>
    <name type="common">Common tobacco</name>
    <dbReference type="NCBI Taxonomy" id="4097"/>
    <lineage>
        <taxon>Eukaryota</taxon>
        <taxon>Viridiplantae</taxon>
        <taxon>Streptophyta</taxon>
        <taxon>Embryophyta</taxon>
        <taxon>Tracheophyta</taxon>
        <taxon>Spermatophyta</taxon>
        <taxon>Magnoliopsida</taxon>
        <taxon>eudicotyledons</taxon>
        <taxon>Gunneridae</taxon>
        <taxon>Pentapetalae</taxon>
        <taxon>asterids</taxon>
        <taxon>lamiids</taxon>
        <taxon>Solanales</taxon>
        <taxon>Solanaceae</taxon>
        <taxon>Nicotianoideae</taxon>
        <taxon>Nicotianeae</taxon>
        <taxon>Nicotiana</taxon>
    </lineage>
</organism>
<accession>A0AC58SIQ5</accession>
<sequence>MDHDEGRKLAMAYLLLDMRDLENVIDRVKRVGSCILASSVYHTTSKGPPPPPPPSDPKSKGKVIGKMDDLSGNRKDNATMAENVETSYGRSTPGQNELVLHLEQKILELQENAPDVFYIQNLKKKPTETFLEYASRWRSEAAKVRPPLEEEQMNKFYIRAEDPQYFERLIVIENYKFSDIIKLGERIEEWTKSGMMTNFEALQATNKALYSGGISKKKEVGAVMWVNPNKTCAYHSDMMGHTIEECRMLKDKIQTLIDTKVIQAKETTPNVRNNLISDHRGEGMNVIETDEEWDQEGSIGLIREGDAPKTSLITLLPIVVQTQVPFEVEVATPFTMMVAPTPSYKSDVVPWDYVAEARRKGKAKMEETGVAQGMTRTGRVYTLENLRGTSKETTSKPHIMETSTNDLWRNVREREYSVVDHLNKTPAQISILSLLQNSDVHKNALIKVLSEAYVPIGITNGEMDNMVGQVLESHKITFHEDKLPSEALNHNKVLHITEQYKDRFIVRVLIDGVSSLKKCPLTTLKDWVKACMRYR</sequence>
<dbReference type="RefSeq" id="XP_075084863.1">
    <property type="nucleotide sequence ID" value="XM_075228762.1"/>
</dbReference>
<reference evidence="2" key="2">
    <citation type="submission" date="2025-08" db="UniProtKB">
        <authorList>
            <consortium name="RefSeq"/>
        </authorList>
    </citation>
    <scope>IDENTIFICATION</scope>
    <source>
        <tissue evidence="2">Leaf</tissue>
    </source>
</reference>
<reference evidence="1" key="1">
    <citation type="journal article" date="2014" name="Nat. Commun.">
        <title>The tobacco genome sequence and its comparison with those of tomato and potato.</title>
        <authorList>
            <person name="Sierro N."/>
            <person name="Battey J.N."/>
            <person name="Ouadi S."/>
            <person name="Bakaher N."/>
            <person name="Bovet L."/>
            <person name="Willig A."/>
            <person name="Goepfert S."/>
            <person name="Peitsch M.C."/>
            <person name="Ivanov N.V."/>
        </authorList>
    </citation>
    <scope>NUCLEOTIDE SEQUENCE [LARGE SCALE GENOMIC DNA]</scope>
</reference>
<dbReference type="Proteomes" id="UP000790787">
    <property type="component" value="Chromosome 13"/>
</dbReference>
<evidence type="ECO:0000313" key="1">
    <source>
        <dbReference type="Proteomes" id="UP000790787"/>
    </source>
</evidence>